<dbReference type="InterPro" id="IPR039563">
    <property type="entry name" value="Peptidase_C39_single_dom"/>
</dbReference>
<dbReference type="PIRSF" id="PIRSF032442">
    <property type="entry name" value="UCP032442"/>
    <property type="match status" value="1"/>
</dbReference>
<sequence>MPNTSRRSNNRGKYSGSRKKGRRKVYRKRSKAPFFLAVAGILLIGAVVVICKHNPGNIVDQASELLNEEDAESAIKVVHKKRMVLNVPLIDQMDDPKLYNGCEVTSLAMVLNYNGIGVTKSELADNIETVPFQYDNGEHGNPNDGFVGSVSGGTSPGLGVYHGPIYNLAKQYADNVYDLTGSNFDTVVNKVEEGHPVWTITTTAFAPVSDFESWDTPDGEIDVTYSEHSVCITGFDRDKRVIYVNDPYGYKNREVDWNDFAAAYKQMGNQAVYVTK</sequence>
<feature type="region of interest" description="Disordered" evidence="1">
    <location>
        <begin position="1"/>
        <end position="23"/>
    </location>
</feature>
<gene>
    <name evidence="3" type="ORF">SAMN02910432_00754</name>
</gene>
<protein>
    <submittedName>
        <fullName evidence="3">Uncharacterized protein YvpB</fullName>
    </submittedName>
</protein>
<dbReference type="EMBL" id="FOPI01000010">
    <property type="protein sequence ID" value="SFG30218.1"/>
    <property type="molecule type" value="Genomic_DNA"/>
</dbReference>
<dbReference type="PANTHER" id="PTHR37806:SF1">
    <property type="entry name" value="PEPTIDASE C39-LIKE DOMAIN-CONTAINING PROTEIN"/>
    <property type="match status" value="1"/>
</dbReference>
<evidence type="ECO:0000313" key="4">
    <source>
        <dbReference type="Proteomes" id="UP000182635"/>
    </source>
</evidence>
<dbReference type="PANTHER" id="PTHR37806">
    <property type="entry name" value="LMO0724 PROTEIN"/>
    <property type="match status" value="1"/>
</dbReference>
<evidence type="ECO:0000256" key="1">
    <source>
        <dbReference type="SAM" id="MobiDB-lite"/>
    </source>
</evidence>
<proteinExistence type="predicted"/>
<organism evidence="3 4">
    <name type="scientific">Ligilactobacillus ruminis DSM 20403 = NBRC 102161</name>
    <dbReference type="NCBI Taxonomy" id="1423798"/>
    <lineage>
        <taxon>Bacteria</taxon>
        <taxon>Bacillati</taxon>
        <taxon>Bacillota</taxon>
        <taxon>Bacilli</taxon>
        <taxon>Lactobacillales</taxon>
        <taxon>Lactobacillaceae</taxon>
        <taxon>Ligilactobacillus</taxon>
    </lineage>
</organism>
<dbReference type="Pfam" id="PF13529">
    <property type="entry name" value="Peptidase_C39_2"/>
    <property type="match status" value="1"/>
</dbReference>
<dbReference type="CDD" id="cd02549">
    <property type="entry name" value="Peptidase_C39A"/>
    <property type="match status" value="1"/>
</dbReference>
<name>A0A1I2QPJ6_9LACO</name>
<accession>A0A1I2QPJ6</accession>
<dbReference type="InterPro" id="IPR016997">
    <property type="entry name" value="UCP032442"/>
</dbReference>
<dbReference type="Gene3D" id="3.90.70.10">
    <property type="entry name" value="Cysteine proteinases"/>
    <property type="match status" value="1"/>
</dbReference>
<evidence type="ECO:0000259" key="2">
    <source>
        <dbReference type="Pfam" id="PF13529"/>
    </source>
</evidence>
<dbReference type="Proteomes" id="UP000182635">
    <property type="component" value="Unassembled WGS sequence"/>
</dbReference>
<feature type="domain" description="Peptidase C39-like" evidence="2">
    <location>
        <begin position="85"/>
        <end position="248"/>
    </location>
</feature>
<dbReference type="AlphaFoldDB" id="A0A1I2QPJ6"/>
<evidence type="ECO:0000313" key="3">
    <source>
        <dbReference type="EMBL" id="SFG30218.1"/>
    </source>
</evidence>
<reference evidence="4" key="1">
    <citation type="submission" date="2016-10" db="EMBL/GenBank/DDBJ databases">
        <authorList>
            <person name="Varghese N."/>
            <person name="Submissions S."/>
        </authorList>
    </citation>
    <scope>NUCLEOTIDE SEQUENCE [LARGE SCALE GENOMIC DNA]</scope>
    <source>
        <strain evidence="4">DSM 20403</strain>
    </source>
</reference>
<dbReference type="InterPro" id="IPR039564">
    <property type="entry name" value="Peptidase_C39-like"/>
</dbReference>